<accession>A0A8J8GBN4</accession>
<evidence type="ECO:0000256" key="2">
    <source>
        <dbReference type="ARBA" id="ARBA00029447"/>
    </source>
</evidence>
<keyword evidence="6" id="KW-1185">Reference proteome</keyword>
<dbReference type="PANTHER" id="PTHR43531">
    <property type="entry name" value="PROTEIN ICFG"/>
    <property type="match status" value="1"/>
</dbReference>
<dbReference type="PANTHER" id="PTHR43531:SF11">
    <property type="entry name" value="METHYL-ACCEPTING CHEMOTAXIS PROTEIN 3"/>
    <property type="match status" value="1"/>
</dbReference>
<comment type="similarity">
    <text evidence="2">Belongs to the methyl-accepting chemotaxis (MCP) protein family.</text>
</comment>
<dbReference type="Gene3D" id="1.10.287.950">
    <property type="entry name" value="Methyl-accepting chemotaxis protein"/>
    <property type="match status" value="1"/>
</dbReference>
<sequence length="281" mass="30748">MNATLAQQMCDMITRETTHQVIMVGKDGKIFAASDRKRIGAFHLIAKKVLDGELNEGIVTAKEANEKAALKPGITLPVIYKNKKVLALGMTGEPEVVRPIIGITRQNIIMHIQSEEKIEFLNEKVAIVNKELNRISEFIQQISGVAQEIATESEVTVSKAIESVEKLAKMVEILEIIKSIARRSNIIGINAAIEAARVGAAGRGFSVVAKEVQNLANSSKQSTETISEILKDIDINVRTLLTRVKENSTVQQEQANAIQGISNSIIAIEEGLENIVNKMKQ</sequence>
<dbReference type="RefSeq" id="WP_173730046.1">
    <property type="nucleotide sequence ID" value="NZ_JABTTE010000003.1"/>
</dbReference>
<feature type="domain" description="Methyl-accepting transducer" evidence="4">
    <location>
        <begin position="113"/>
        <end position="281"/>
    </location>
</feature>
<dbReference type="GO" id="GO:0005886">
    <property type="term" value="C:plasma membrane"/>
    <property type="evidence" value="ECO:0007669"/>
    <property type="project" value="TreeGrafter"/>
</dbReference>
<dbReference type="PRINTS" id="PR00260">
    <property type="entry name" value="CHEMTRNSDUCR"/>
</dbReference>
<name>A0A8J8GBN4_9BACI</name>
<evidence type="ECO:0000259" key="4">
    <source>
        <dbReference type="PROSITE" id="PS50111"/>
    </source>
</evidence>
<dbReference type="PROSITE" id="PS50111">
    <property type="entry name" value="CHEMOTAXIS_TRANSDUC_2"/>
    <property type="match status" value="1"/>
</dbReference>
<evidence type="ECO:0000256" key="3">
    <source>
        <dbReference type="PROSITE-ProRule" id="PRU00284"/>
    </source>
</evidence>
<organism evidence="5 6">
    <name type="scientific">Calidifontibacillus erzurumensis</name>
    <dbReference type="NCBI Taxonomy" id="2741433"/>
    <lineage>
        <taxon>Bacteria</taxon>
        <taxon>Bacillati</taxon>
        <taxon>Bacillota</taxon>
        <taxon>Bacilli</taxon>
        <taxon>Bacillales</taxon>
        <taxon>Bacillaceae</taxon>
        <taxon>Calidifontibacillus/Schinkia group</taxon>
        <taxon>Calidifontibacillus</taxon>
    </lineage>
</organism>
<dbReference type="InterPro" id="IPR004090">
    <property type="entry name" value="Chemotax_Me-accpt_rcpt"/>
</dbReference>
<comment type="caution">
    <text evidence="5">The sequence shown here is derived from an EMBL/GenBank/DDBJ whole genome shotgun (WGS) entry which is preliminary data.</text>
</comment>
<dbReference type="Proteomes" id="UP000625804">
    <property type="component" value="Unassembled WGS sequence"/>
</dbReference>
<evidence type="ECO:0000313" key="5">
    <source>
        <dbReference type="EMBL" id="NSL50839.1"/>
    </source>
</evidence>
<dbReference type="InterPro" id="IPR051310">
    <property type="entry name" value="MCP_chemotaxis"/>
</dbReference>
<dbReference type="GO" id="GO:0004888">
    <property type="term" value="F:transmembrane signaling receptor activity"/>
    <property type="evidence" value="ECO:0007669"/>
    <property type="project" value="InterPro"/>
</dbReference>
<keyword evidence="3" id="KW-0807">Transducer</keyword>
<dbReference type="SMART" id="SM00283">
    <property type="entry name" value="MA"/>
    <property type="match status" value="1"/>
</dbReference>
<dbReference type="GO" id="GO:0007165">
    <property type="term" value="P:signal transduction"/>
    <property type="evidence" value="ECO:0007669"/>
    <property type="project" value="UniProtKB-KW"/>
</dbReference>
<dbReference type="AlphaFoldDB" id="A0A8J8GBN4"/>
<proteinExistence type="inferred from homology"/>
<dbReference type="Pfam" id="PF05651">
    <property type="entry name" value="Diacid_rec"/>
    <property type="match status" value="1"/>
</dbReference>
<dbReference type="Pfam" id="PF00015">
    <property type="entry name" value="MCPsignal"/>
    <property type="match status" value="1"/>
</dbReference>
<keyword evidence="1" id="KW-0145">Chemotaxis</keyword>
<dbReference type="SUPFAM" id="SSF58104">
    <property type="entry name" value="Methyl-accepting chemotaxis protein (MCP) signaling domain"/>
    <property type="match status" value="1"/>
</dbReference>
<evidence type="ECO:0000313" key="6">
    <source>
        <dbReference type="Proteomes" id="UP000625804"/>
    </source>
</evidence>
<gene>
    <name evidence="5" type="ORF">HR057_03550</name>
</gene>
<dbReference type="GO" id="GO:0006935">
    <property type="term" value="P:chemotaxis"/>
    <property type="evidence" value="ECO:0007669"/>
    <property type="project" value="UniProtKB-KW"/>
</dbReference>
<dbReference type="InterPro" id="IPR004089">
    <property type="entry name" value="MCPsignal_dom"/>
</dbReference>
<reference evidence="5" key="1">
    <citation type="submission" date="2020-06" db="EMBL/GenBank/DDBJ databases">
        <title>A novel thermopfilic bacterium from Erzurum, Turkey.</title>
        <authorList>
            <person name="Adiguzel A."/>
            <person name="Ay H."/>
            <person name="Baltaci M.O."/>
        </authorList>
    </citation>
    <scope>NUCLEOTIDE SEQUENCE</scope>
    <source>
        <strain evidence="5">P2</strain>
    </source>
</reference>
<protein>
    <recommendedName>
        <fullName evidence="4">Methyl-accepting transducer domain-containing protein</fullName>
    </recommendedName>
</protein>
<dbReference type="EMBL" id="JABTTE010000003">
    <property type="protein sequence ID" value="NSL50839.1"/>
    <property type="molecule type" value="Genomic_DNA"/>
</dbReference>
<dbReference type="InterPro" id="IPR008599">
    <property type="entry name" value="Diacid_rec"/>
</dbReference>
<evidence type="ECO:0000256" key="1">
    <source>
        <dbReference type="ARBA" id="ARBA00022500"/>
    </source>
</evidence>